<dbReference type="Proteomes" id="UP001141552">
    <property type="component" value="Unassembled WGS sequence"/>
</dbReference>
<accession>A0A9Q0F894</accession>
<evidence type="ECO:0000313" key="4">
    <source>
        <dbReference type="Proteomes" id="UP001141552"/>
    </source>
</evidence>
<comment type="caution">
    <text evidence="3">The sequence shown here is derived from an EMBL/GenBank/DDBJ whole genome shotgun (WGS) entry which is preliminary data.</text>
</comment>
<organism evidence="3 4">
    <name type="scientific">Turnera subulata</name>
    <dbReference type="NCBI Taxonomy" id="218843"/>
    <lineage>
        <taxon>Eukaryota</taxon>
        <taxon>Viridiplantae</taxon>
        <taxon>Streptophyta</taxon>
        <taxon>Embryophyta</taxon>
        <taxon>Tracheophyta</taxon>
        <taxon>Spermatophyta</taxon>
        <taxon>Magnoliopsida</taxon>
        <taxon>eudicotyledons</taxon>
        <taxon>Gunneridae</taxon>
        <taxon>Pentapetalae</taxon>
        <taxon>rosids</taxon>
        <taxon>fabids</taxon>
        <taxon>Malpighiales</taxon>
        <taxon>Passifloraceae</taxon>
        <taxon>Turnera</taxon>
    </lineage>
</organism>
<evidence type="ECO:0000259" key="2">
    <source>
        <dbReference type="Pfam" id="PF14111"/>
    </source>
</evidence>
<feature type="domain" description="DUF4283" evidence="2">
    <location>
        <begin position="96"/>
        <end position="140"/>
    </location>
</feature>
<feature type="compositionally biased region" description="Pro residues" evidence="1">
    <location>
        <begin position="15"/>
        <end position="24"/>
    </location>
</feature>
<gene>
    <name evidence="3" type="ORF">Tsubulata_002233</name>
</gene>
<dbReference type="Pfam" id="PF14111">
    <property type="entry name" value="DUF4283"/>
    <property type="match status" value="1"/>
</dbReference>
<feature type="region of interest" description="Disordered" evidence="1">
    <location>
        <begin position="1"/>
        <end position="28"/>
    </location>
</feature>
<sequence>MSALSVPFPSLTAAPPAPTKPPDPSSHIHDTEFFEANSPRLSFLESLMRDQECAKKRQPSVDLVEAGVVQIDFVGGNRLHPSFELDKEYYKQLCAPWRDSLILKLLGREIGYKALHAHLLQIWQPKGKLDLLDLGAGCFLT</sequence>
<reference evidence="3" key="1">
    <citation type="submission" date="2022-02" db="EMBL/GenBank/DDBJ databases">
        <authorList>
            <person name="Henning P.M."/>
            <person name="McCubbin A.G."/>
            <person name="Shore J.S."/>
        </authorList>
    </citation>
    <scope>NUCLEOTIDE SEQUENCE</scope>
    <source>
        <strain evidence="3">F60SS</strain>
        <tissue evidence="3">Leaves</tissue>
    </source>
</reference>
<keyword evidence="4" id="KW-1185">Reference proteome</keyword>
<name>A0A9Q0F894_9ROSI</name>
<dbReference type="EMBL" id="JAKUCV010006612">
    <property type="protein sequence ID" value="KAJ4826631.1"/>
    <property type="molecule type" value="Genomic_DNA"/>
</dbReference>
<reference evidence="3" key="2">
    <citation type="journal article" date="2023" name="Plants (Basel)">
        <title>Annotation of the Turnera subulata (Passifloraceae) Draft Genome Reveals the S-Locus Evolved after the Divergence of Turneroideae from Passifloroideae in a Stepwise Manner.</title>
        <authorList>
            <person name="Henning P.M."/>
            <person name="Roalson E.H."/>
            <person name="Mir W."/>
            <person name="McCubbin A.G."/>
            <person name="Shore J.S."/>
        </authorList>
    </citation>
    <scope>NUCLEOTIDE SEQUENCE</scope>
    <source>
        <strain evidence="3">F60SS</strain>
    </source>
</reference>
<proteinExistence type="predicted"/>
<evidence type="ECO:0000256" key="1">
    <source>
        <dbReference type="SAM" id="MobiDB-lite"/>
    </source>
</evidence>
<dbReference type="InterPro" id="IPR025558">
    <property type="entry name" value="DUF4283"/>
</dbReference>
<dbReference type="OrthoDB" id="1937106at2759"/>
<dbReference type="AlphaFoldDB" id="A0A9Q0F894"/>
<evidence type="ECO:0000313" key="3">
    <source>
        <dbReference type="EMBL" id="KAJ4826631.1"/>
    </source>
</evidence>
<protein>
    <recommendedName>
        <fullName evidence="2">DUF4283 domain-containing protein</fullName>
    </recommendedName>
</protein>